<sequence length="381" mass="42040">MEISRSFSPAGVRQVKVIPLQHPPTYDSSPSLPSDFGSSAKIWLSKARQMSFIEWVELLLPCVRWIRSYKWKEYLQPDLMAGVTVGTMLVPQADKAPLPLSLNASADNPECVADLGTEAVLVNNVKDYLLKGIIAKFIGPWLLTIDIHAWCERLLTSVPGVSVNVGMDFVYVSLPRASFSSFSEVKPNLRKPSSAAMIISSTLAHFFALGSPNLTLTILVLRKIWYGFAFTPCRWNIGAPSCSRKSVVIWVGFLALIQKPFDGNLAAFARVCISVHASTPIPSVIQFSSPSGVWSQPFEVEKFIFRCFHCKQMGHKHFECLSKKPTLKEKWVPKIQTRPPTVMSPSPVSPIRSSSPPPAQSDPPASTDPSLTSRTLLADTK</sequence>
<dbReference type="EMBL" id="JAHRHJ020000004">
    <property type="protein sequence ID" value="KAH9317722.1"/>
    <property type="molecule type" value="Genomic_DNA"/>
</dbReference>
<gene>
    <name evidence="2" type="ORF">KI387_019491</name>
</gene>
<accession>A0AA38LE72</accession>
<dbReference type="AlphaFoldDB" id="A0AA38LE72"/>
<organism evidence="2 3">
    <name type="scientific">Taxus chinensis</name>
    <name type="common">Chinese yew</name>
    <name type="synonym">Taxus wallichiana var. chinensis</name>
    <dbReference type="NCBI Taxonomy" id="29808"/>
    <lineage>
        <taxon>Eukaryota</taxon>
        <taxon>Viridiplantae</taxon>
        <taxon>Streptophyta</taxon>
        <taxon>Embryophyta</taxon>
        <taxon>Tracheophyta</taxon>
        <taxon>Spermatophyta</taxon>
        <taxon>Pinopsida</taxon>
        <taxon>Pinidae</taxon>
        <taxon>Conifers II</taxon>
        <taxon>Cupressales</taxon>
        <taxon>Taxaceae</taxon>
        <taxon>Taxus</taxon>
    </lineage>
</organism>
<protein>
    <recommendedName>
        <fullName evidence="4">CCHC-type domain-containing protein</fullName>
    </recommendedName>
</protein>
<dbReference type="GO" id="GO:0016020">
    <property type="term" value="C:membrane"/>
    <property type="evidence" value="ECO:0007669"/>
    <property type="project" value="InterPro"/>
</dbReference>
<dbReference type="InterPro" id="IPR001902">
    <property type="entry name" value="SLC26A/SulP_fam"/>
</dbReference>
<evidence type="ECO:0008006" key="4">
    <source>
        <dbReference type="Google" id="ProtNLM"/>
    </source>
</evidence>
<evidence type="ECO:0000313" key="2">
    <source>
        <dbReference type="EMBL" id="KAH9317722.1"/>
    </source>
</evidence>
<evidence type="ECO:0000256" key="1">
    <source>
        <dbReference type="SAM" id="MobiDB-lite"/>
    </source>
</evidence>
<comment type="caution">
    <text evidence="2">The sequence shown here is derived from an EMBL/GenBank/DDBJ whole genome shotgun (WGS) entry which is preliminary data.</text>
</comment>
<dbReference type="GO" id="GO:0055085">
    <property type="term" value="P:transmembrane transport"/>
    <property type="evidence" value="ECO:0007669"/>
    <property type="project" value="InterPro"/>
</dbReference>
<feature type="region of interest" description="Disordered" evidence="1">
    <location>
        <begin position="332"/>
        <end position="381"/>
    </location>
</feature>
<proteinExistence type="predicted"/>
<feature type="compositionally biased region" description="Low complexity" evidence="1">
    <location>
        <begin position="339"/>
        <end position="354"/>
    </location>
</feature>
<keyword evidence="3" id="KW-1185">Reference proteome</keyword>
<dbReference type="Proteomes" id="UP000824469">
    <property type="component" value="Unassembled WGS sequence"/>
</dbReference>
<evidence type="ECO:0000313" key="3">
    <source>
        <dbReference type="Proteomes" id="UP000824469"/>
    </source>
</evidence>
<name>A0AA38LE72_TAXCH</name>
<dbReference type="PANTHER" id="PTHR11814">
    <property type="entry name" value="SULFATE TRANSPORTER"/>
    <property type="match status" value="1"/>
</dbReference>
<reference evidence="2 3" key="1">
    <citation type="journal article" date="2021" name="Nat. Plants">
        <title>The Taxus genome provides insights into paclitaxel biosynthesis.</title>
        <authorList>
            <person name="Xiong X."/>
            <person name="Gou J."/>
            <person name="Liao Q."/>
            <person name="Li Y."/>
            <person name="Zhou Q."/>
            <person name="Bi G."/>
            <person name="Li C."/>
            <person name="Du R."/>
            <person name="Wang X."/>
            <person name="Sun T."/>
            <person name="Guo L."/>
            <person name="Liang H."/>
            <person name="Lu P."/>
            <person name="Wu Y."/>
            <person name="Zhang Z."/>
            <person name="Ro D.K."/>
            <person name="Shang Y."/>
            <person name="Huang S."/>
            <person name="Yan J."/>
        </authorList>
    </citation>
    <scope>NUCLEOTIDE SEQUENCE [LARGE SCALE GENOMIC DNA]</scope>
    <source>
        <strain evidence="2">Ta-2019</strain>
    </source>
</reference>